<evidence type="ECO:0000256" key="8">
    <source>
        <dbReference type="ARBA" id="ARBA00022989"/>
    </source>
</evidence>
<dbReference type="GO" id="GO:0020037">
    <property type="term" value="F:heme binding"/>
    <property type="evidence" value="ECO:0007669"/>
    <property type="project" value="InterPro"/>
</dbReference>
<evidence type="ECO:0000313" key="17">
    <source>
        <dbReference type="Proteomes" id="UP000559256"/>
    </source>
</evidence>
<comment type="subcellular location">
    <subcellularLocation>
        <location evidence="2">Membrane</location>
    </subcellularLocation>
</comment>
<keyword evidence="9 14" id="KW-0560">Oxidoreductase</keyword>
<dbReference type="PANTHER" id="PTHR24305">
    <property type="entry name" value="CYTOCHROME P450"/>
    <property type="match status" value="1"/>
</dbReference>
<evidence type="ECO:0000256" key="7">
    <source>
        <dbReference type="ARBA" id="ARBA00022723"/>
    </source>
</evidence>
<dbReference type="InterPro" id="IPR050121">
    <property type="entry name" value="Cytochrome_P450_monoxygenase"/>
</dbReference>
<dbReference type="GO" id="GO:0016705">
    <property type="term" value="F:oxidoreductase activity, acting on paired donors, with incorporation or reduction of molecular oxygen"/>
    <property type="evidence" value="ECO:0007669"/>
    <property type="project" value="InterPro"/>
</dbReference>
<gene>
    <name evidence="16" type="ORF">D9758_012595</name>
</gene>
<feature type="transmembrane region" description="Helical" evidence="15">
    <location>
        <begin position="12"/>
        <end position="29"/>
    </location>
</feature>
<proteinExistence type="inferred from homology"/>
<evidence type="ECO:0008006" key="18">
    <source>
        <dbReference type="Google" id="ProtNLM"/>
    </source>
</evidence>
<dbReference type="AlphaFoldDB" id="A0A8H5CGX1"/>
<name>A0A8H5CGX1_9AGAR</name>
<dbReference type="Pfam" id="PF00067">
    <property type="entry name" value="p450"/>
    <property type="match status" value="1"/>
</dbReference>
<dbReference type="InterPro" id="IPR017972">
    <property type="entry name" value="Cyt_P450_CS"/>
</dbReference>
<reference evidence="16 17" key="1">
    <citation type="journal article" date="2020" name="ISME J.">
        <title>Uncovering the hidden diversity of litter-decomposition mechanisms in mushroom-forming fungi.</title>
        <authorList>
            <person name="Floudas D."/>
            <person name="Bentzer J."/>
            <person name="Ahren D."/>
            <person name="Johansson T."/>
            <person name="Persson P."/>
            <person name="Tunlid A."/>
        </authorList>
    </citation>
    <scope>NUCLEOTIDE SEQUENCE [LARGE SCALE GENOMIC DNA]</scope>
    <source>
        <strain evidence="16 17">CBS 291.85</strain>
    </source>
</reference>
<evidence type="ECO:0000256" key="4">
    <source>
        <dbReference type="ARBA" id="ARBA00010617"/>
    </source>
</evidence>
<evidence type="ECO:0000256" key="9">
    <source>
        <dbReference type="ARBA" id="ARBA00023002"/>
    </source>
</evidence>
<dbReference type="InterPro" id="IPR002401">
    <property type="entry name" value="Cyt_P450_E_grp-I"/>
</dbReference>
<comment type="similarity">
    <text evidence="4 14">Belongs to the cytochrome P450 family.</text>
</comment>
<evidence type="ECO:0000256" key="14">
    <source>
        <dbReference type="RuleBase" id="RU000461"/>
    </source>
</evidence>
<dbReference type="Gene3D" id="1.10.630.10">
    <property type="entry name" value="Cytochrome P450"/>
    <property type="match status" value="1"/>
</dbReference>
<keyword evidence="5 13" id="KW-0349">Heme</keyword>
<keyword evidence="8 15" id="KW-1133">Transmembrane helix</keyword>
<dbReference type="PRINTS" id="PR00463">
    <property type="entry name" value="EP450I"/>
</dbReference>
<keyword evidence="6 15" id="KW-0812">Transmembrane</keyword>
<evidence type="ECO:0000256" key="3">
    <source>
        <dbReference type="ARBA" id="ARBA00004721"/>
    </source>
</evidence>
<dbReference type="InterPro" id="IPR036396">
    <property type="entry name" value="Cyt_P450_sf"/>
</dbReference>
<comment type="caution">
    <text evidence="16">The sequence shown here is derived from an EMBL/GenBank/DDBJ whole genome shotgun (WGS) entry which is preliminary data.</text>
</comment>
<dbReference type="GO" id="GO:0004497">
    <property type="term" value="F:monooxygenase activity"/>
    <property type="evidence" value="ECO:0007669"/>
    <property type="project" value="UniProtKB-KW"/>
</dbReference>
<evidence type="ECO:0000256" key="11">
    <source>
        <dbReference type="ARBA" id="ARBA00023033"/>
    </source>
</evidence>
<protein>
    <recommendedName>
        <fullName evidence="18">Cytochrome P450</fullName>
    </recommendedName>
</protein>
<dbReference type="GO" id="GO:0005506">
    <property type="term" value="F:iron ion binding"/>
    <property type="evidence" value="ECO:0007669"/>
    <property type="project" value="InterPro"/>
</dbReference>
<keyword evidence="7 13" id="KW-0479">Metal-binding</keyword>
<dbReference type="SUPFAM" id="SSF48264">
    <property type="entry name" value="Cytochrome P450"/>
    <property type="match status" value="1"/>
</dbReference>
<dbReference type="PROSITE" id="PS00086">
    <property type="entry name" value="CYTOCHROME_P450"/>
    <property type="match status" value="1"/>
</dbReference>
<keyword evidence="12 15" id="KW-0472">Membrane</keyword>
<evidence type="ECO:0000256" key="15">
    <source>
        <dbReference type="SAM" id="Phobius"/>
    </source>
</evidence>
<evidence type="ECO:0000256" key="13">
    <source>
        <dbReference type="PIRSR" id="PIRSR602401-1"/>
    </source>
</evidence>
<evidence type="ECO:0000256" key="2">
    <source>
        <dbReference type="ARBA" id="ARBA00004370"/>
    </source>
</evidence>
<evidence type="ECO:0000256" key="6">
    <source>
        <dbReference type="ARBA" id="ARBA00022692"/>
    </source>
</evidence>
<dbReference type="EMBL" id="JAACJM010000162">
    <property type="protein sequence ID" value="KAF5341535.1"/>
    <property type="molecule type" value="Genomic_DNA"/>
</dbReference>
<dbReference type="InterPro" id="IPR001128">
    <property type="entry name" value="Cyt_P450"/>
</dbReference>
<keyword evidence="11 14" id="KW-0503">Monooxygenase</keyword>
<accession>A0A8H5CGX1</accession>
<sequence>MDFIPNDALTTGWNTVYLFTGGVVILWALQSSVQKLVSLHRAFKIVEGVPGGELVWFHPFRSSAPVLAPYFPPQGRIGNYYSHYQAYKKYGSTVLGSVKFWGAVPTFWVSDPEGLKTISNNRTVFRRDVEGYEVVSVYGPNMVATEGEAWKRYRTVAKPAFNEANNALVWHHATRIVNEWFEDLNKQLRGGKSVQVDLLKDCTELTLLIISSAAFGKHNGWSDHSGDDSGHRLPFRPAVTTAVKNLVPKVLTPNWLFALAEYLPLPKIIKETADSFVFLRLHMLDIINSAREWVAGGHEDNSLDAALLQNLVKANLAQLEQEETKELLKRRLTDQEVLSNAFMFLLAGHETSAHSLCFTLCLLALYPEVQEKMYQETKRLWPNLSDIPNGDTVGASKFKDDMANLEYVTAVFRESLRIFPPVPRVASPVKTDAKLTSRRFHEDSRGNMQSTTSEVNVPAGSLAVIDIIALHMNPLCWGKDAEEFRPERFVDTPTYTWPRDAFLAFSAGPRACMGERFAYAESVCSLAHIARRYKLSVPEHLVGKPFAEQKRILLQWAPTLTLVPHNASVCFSPRND</sequence>
<evidence type="ECO:0000256" key="5">
    <source>
        <dbReference type="ARBA" id="ARBA00022617"/>
    </source>
</evidence>
<comment type="pathway">
    <text evidence="3">Secondary metabolite biosynthesis; terpenoid biosynthesis.</text>
</comment>
<comment type="cofactor">
    <cofactor evidence="1 13">
        <name>heme</name>
        <dbReference type="ChEBI" id="CHEBI:30413"/>
    </cofactor>
</comment>
<keyword evidence="17" id="KW-1185">Reference proteome</keyword>
<evidence type="ECO:0000313" key="16">
    <source>
        <dbReference type="EMBL" id="KAF5341535.1"/>
    </source>
</evidence>
<keyword evidence="10 13" id="KW-0408">Iron</keyword>
<dbReference type="Proteomes" id="UP000559256">
    <property type="component" value="Unassembled WGS sequence"/>
</dbReference>
<evidence type="ECO:0000256" key="10">
    <source>
        <dbReference type="ARBA" id="ARBA00023004"/>
    </source>
</evidence>
<dbReference type="PRINTS" id="PR00385">
    <property type="entry name" value="P450"/>
</dbReference>
<dbReference type="GO" id="GO:0016020">
    <property type="term" value="C:membrane"/>
    <property type="evidence" value="ECO:0007669"/>
    <property type="project" value="UniProtKB-SubCell"/>
</dbReference>
<dbReference type="PANTHER" id="PTHR24305:SF166">
    <property type="entry name" value="CYTOCHROME P450 12A4, MITOCHONDRIAL-RELATED"/>
    <property type="match status" value="1"/>
</dbReference>
<organism evidence="16 17">
    <name type="scientific">Tetrapyrgos nigripes</name>
    <dbReference type="NCBI Taxonomy" id="182062"/>
    <lineage>
        <taxon>Eukaryota</taxon>
        <taxon>Fungi</taxon>
        <taxon>Dikarya</taxon>
        <taxon>Basidiomycota</taxon>
        <taxon>Agaricomycotina</taxon>
        <taxon>Agaricomycetes</taxon>
        <taxon>Agaricomycetidae</taxon>
        <taxon>Agaricales</taxon>
        <taxon>Marasmiineae</taxon>
        <taxon>Marasmiaceae</taxon>
        <taxon>Tetrapyrgos</taxon>
    </lineage>
</organism>
<evidence type="ECO:0000256" key="1">
    <source>
        <dbReference type="ARBA" id="ARBA00001971"/>
    </source>
</evidence>
<dbReference type="OrthoDB" id="1470350at2759"/>
<evidence type="ECO:0000256" key="12">
    <source>
        <dbReference type="ARBA" id="ARBA00023136"/>
    </source>
</evidence>
<feature type="binding site" description="axial binding residue" evidence="13">
    <location>
        <position position="512"/>
    </location>
    <ligand>
        <name>heme</name>
        <dbReference type="ChEBI" id="CHEBI:30413"/>
    </ligand>
    <ligandPart>
        <name>Fe</name>
        <dbReference type="ChEBI" id="CHEBI:18248"/>
    </ligandPart>
</feature>